<name>A0A9P7GDD6_9AGAR</name>
<evidence type="ECO:0000313" key="10">
    <source>
        <dbReference type="EMBL" id="KAG5645265.1"/>
    </source>
</evidence>
<evidence type="ECO:0000256" key="1">
    <source>
        <dbReference type="ARBA" id="ARBA00004123"/>
    </source>
</evidence>
<dbReference type="OrthoDB" id="125903at2759"/>
<feature type="compositionally biased region" description="Acidic residues" evidence="8">
    <location>
        <begin position="185"/>
        <end position="194"/>
    </location>
</feature>
<comment type="caution">
    <text evidence="10">The sequence shown here is derived from an EMBL/GenBank/DDBJ whole genome shotgun (WGS) entry which is preliminary data.</text>
</comment>
<dbReference type="PANTHER" id="PTHR15970:SF2">
    <property type="entry name" value="ELL-ASSOCIATED FACTOR EAF"/>
    <property type="match status" value="1"/>
</dbReference>
<dbReference type="Proteomes" id="UP000775547">
    <property type="component" value="Unassembled WGS sequence"/>
</dbReference>
<organism evidence="10 11">
    <name type="scientific">Asterophora parasitica</name>
    <dbReference type="NCBI Taxonomy" id="117018"/>
    <lineage>
        <taxon>Eukaryota</taxon>
        <taxon>Fungi</taxon>
        <taxon>Dikarya</taxon>
        <taxon>Basidiomycota</taxon>
        <taxon>Agaricomycotina</taxon>
        <taxon>Agaricomycetes</taxon>
        <taxon>Agaricomycetidae</taxon>
        <taxon>Agaricales</taxon>
        <taxon>Tricholomatineae</taxon>
        <taxon>Lyophyllaceae</taxon>
        <taxon>Asterophora</taxon>
    </lineage>
</organism>
<gene>
    <name evidence="10" type="ORF">DXG03_006567</name>
</gene>
<dbReference type="PANTHER" id="PTHR15970">
    <property type="entry name" value="ELL-ASSOCIATED FACTOR EAF"/>
    <property type="match status" value="1"/>
</dbReference>
<feature type="region of interest" description="Disordered" evidence="8">
    <location>
        <begin position="159"/>
        <end position="384"/>
    </location>
</feature>
<evidence type="ECO:0000256" key="5">
    <source>
        <dbReference type="ARBA" id="ARBA00023159"/>
    </source>
</evidence>
<sequence length="458" mass="49304">MSNSWMPPKGRHTLTAGTSLTRALNARKSKGTAPATKFTRDFYSFRYNFRPPSVDPGERGKIVVTKGKEATTVTVERPSTQPGEAHQWLGKEIPAKEWECVLIYDEATETYTLEKLDSHMTLTHQYKPVPLEPAVRTPPAQPEPPKKHALTYEEELERELAAAAAEVDAEGDDDLEEIQFPKKEEEEEDEDEEIVIASAPPPNPARSIKSAPAPAPTPAPAAAPPLAPKQRPVPSAPIPTPAPKPSTRPKVPLPRGKKREPSPPPPHHFSDADEEVLQFGKPAKRARPTPPAPTPVPAPPVALALPGASTSVYRPPPPPPPVSKPAPVHAPVLEPEPGSESEEEDWDEVAAVTPTAPPPGGADTEDDFDIFGDALGGDDGEGEDIDMNELEREINQQMDLQMDEGSDGEDFLEAAMEEVPISAPPRGAPMSLKELAGAGDVTYASDDDYSSSDESDDD</sequence>
<feature type="compositionally biased region" description="Acidic residues" evidence="8">
    <location>
        <begin position="337"/>
        <end position="348"/>
    </location>
</feature>
<dbReference type="EMBL" id="JABCKV010000044">
    <property type="protein sequence ID" value="KAG5645265.1"/>
    <property type="molecule type" value="Genomic_DNA"/>
</dbReference>
<evidence type="ECO:0000256" key="2">
    <source>
        <dbReference type="ARBA" id="ARBA00007798"/>
    </source>
</evidence>
<feature type="compositionally biased region" description="Pro residues" evidence="8">
    <location>
        <begin position="288"/>
        <end position="300"/>
    </location>
</feature>
<dbReference type="InterPro" id="IPR019194">
    <property type="entry name" value="Tscrpt_elong_fac_Eaf_N"/>
</dbReference>
<reference evidence="10" key="1">
    <citation type="submission" date="2020-07" db="EMBL/GenBank/DDBJ databases">
        <authorList>
            <person name="Nieuwenhuis M."/>
            <person name="Van De Peppel L.J.J."/>
        </authorList>
    </citation>
    <scope>NUCLEOTIDE SEQUENCE</scope>
    <source>
        <strain evidence="10">AP01</strain>
        <tissue evidence="10">Mycelium</tissue>
    </source>
</reference>
<feature type="compositionally biased region" description="Pro residues" evidence="8">
    <location>
        <begin position="234"/>
        <end position="246"/>
    </location>
</feature>
<proteinExistence type="inferred from homology"/>
<evidence type="ECO:0000256" key="3">
    <source>
        <dbReference type="ARBA" id="ARBA00022553"/>
    </source>
</evidence>
<evidence type="ECO:0000259" key="9">
    <source>
        <dbReference type="Pfam" id="PF09816"/>
    </source>
</evidence>
<feature type="domain" description="Transcription elongation factor Eaf N-terminal" evidence="9">
    <location>
        <begin position="36"/>
        <end position="126"/>
    </location>
</feature>
<dbReference type="AlphaFoldDB" id="A0A9P7GDD6"/>
<accession>A0A9P7GDD6</accession>
<protein>
    <recommendedName>
        <fullName evidence="9">Transcription elongation factor Eaf N-terminal domain-containing protein</fullName>
    </recommendedName>
</protein>
<dbReference type="GO" id="GO:0006368">
    <property type="term" value="P:transcription elongation by RNA polymerase II"/>
    <property type="evidence" value="ECO:0007669"/>
    <property type="project" value="InterPro"/>
</dbReference>
<dbReference type="GO" id="GO:0032783">
    <property type="term" value="C:super elongation complex"/>
    <property type="evidence" value="ECO:0007669"/>
    <property type="project" value="InterPro"/>
</dbReference>
<comment type="similarity">
    <text evidence="2">Belongs to the EAF family.</text>
</comment>
<evidence type="ECO:0000256" key="7">
    <source>
        <dbReference type="ARBA" id="ARBA00023242"/>
    </source>
</evidence>
<feature type="compositionally biased region" description="Acidic residues" evidence="8">
    <location>
        <begin position="363"/>
        <end position="384"/>
    </location>
</feature>
<keyword evidence="6" id="KW-0804">Transcription</keyword>
<feature type="compositionally biased region" description="Low complexity" evidence="8">
    <location>
        <begin position="325"/>
        <end position="336"/>
    </location>
</feature>
<dbReference type="GO" id="GO:0003711">
    <property type="term" value="F:transcription elongation factor activity"/>
    <property type="evidence" value="ECO:0007669"/>
    <property type="project" value="TreeGrafter"/>
</dbReference>
<keyword evidence="4" id="KW-0805">Transcription regulation</keyword>
<dbReference type="InterPro" id="IPR027093">
    <property type="entry name" value="EAF_fam"/>
</dbReference>
<dbReference type="Pfam" id="PF09816">
    <property type="entry name" value="EAF"/>
    <property type="match status" value="1"/>
</dbReference>
<feature type="compositionally biased region" description="Acidic residues" evidence="8">
    <location>
        <begin position="167"/>
        <end position="177"/>
    </location>
</feature>
<feature type="compositionally biased region" description="Pro residues" evidence="8">
    <location>
        <begin position="314"/>
        <end position="324"/>
    </location>
</feature>
<feature type="region of interest" description="Disordered" evidence="8">
    <location>
        <begin position="421"/>
        <end position="458"/>
    </location>
</feature>
<evidence type="ECO:0000256" key="4">
    <source>
        <dbReference type="ARBA" id="ARBA00023015"/>
    </source>
</evidence>
<evidence type="ECO:0000256" key="8">
    <source>
        <dbReference type="SAM" id="MobiDB-lite"/>
    </source>
</evidence>
<keyword evidence="5" id="KW-0010">Activator</keyword>
<keyword evidence="11" id="KW-1185">Reference proteome</keyword>
<reference evidence="10" key="2">
    <citation type="submission" date="2021-10" db="EMBL/GenBank/DDBJ databases">
        <title>Phylogenomics reveals ancestral predisposition of the termite-cultivated fungus Termitomyces towards a domesticated lifestyle.</title>
        <authorList>
            <person name="Auxier B."/>
            <person name="Grum-Grzhimaylo A."/>
            <person name="Cardenas M.E."/>
            <person name="Lodge J.D."/>
            <person name="Laessoe T."/>
            <person name="Pedersen O."/>
            <person name="Smith M.E."/>
            <person name="Kuyper T.W."/>
            <person name="Franco-Molano E.A."/>
            <person name="Baroni T.J."/>
            <person name="Aanen D.K."/>
        </authorList>
    </citation>
    <scope>NUCLEOTIDE SEQUENCE</scope>
    <source>
        <strain evidence="10">AP01</strain>
        <tissue evidence="10">Mycelium</tissue>
    </source>
</reference>
<feature type="compositionally biased region" description="Acidic residues" evidence="8">
    <location>
        <begin position="445"/>
        <end position="458"/>
    </location>
</feature>
<evidence type="ECO:0000313" key="11">
    <source>
        <dbReference type="Proteomes" id="UP000775547"/>
    </source>
</evidence>
<evidence type="ECO:0000256" key="6">
    <source>
        <dbReference type="ARBA" id="ARBA00023163"/>
    </source>
</evidence>
<keyword evidence="3" id="KW-0597">Phosphoprotein</keyword>
<comment type="subcellular location">
    <subcellularLocation>
        <location evidence="1">Nucleus</location>
    </subcellularLocation>
</comment>
<keyword evidence="7" id="KW-0539">Nucleus</keyword>
<feature type="compositionally biased region" description="Pro residues" evidence="8">
    <location>
        <begin position="213"/>
        <end position="227"/>
    </location>
</feature>